<evidence type="ECO:0000313" key="1">
    <source>
        <dbReference type="EMBL" id="GBF32619.1"/>
    </source>
</evidence>
<keyword evidence="2" id="KW-1185">Reference proteome</keyword>
<proteinExistence type="predicted"/>
<dbReference type="AlphaFoldDB" id="A0A2L2X8S6"/>
<protein>
    <recommendedName>
        <fullName evidence="3">N-acetyltransferase domain-containing protein</fullName>
    </recommendedName>
</protein>
<dbReference type="RefSeq" id="WP_104371124.1">
    <property type="nucleotide sequence ID" value="NZ_BFAV01000045.1"/>
</dbReference>
<dbReference type="InterPro" id="IPR016181">
    <property type="entry name" value="Acyl_CoA_acyltransferase"/>
</dbReference>
<name>A0A2L2X8S6_9FIRM</name>
<evidence type="ECO:0000313" key="2">
    <source>
        <dbReference type="Proteomes" id="UP000239549"/>
    </source>
</evidence>
<dbReference type="Proteomes" id="UP000239549">
    <property type="component" value="Unassembled WGS sequence"/>
</dbReference>
<accession>A0A2L2X8S6</accession>
<evidence type="ECO:0008006" key="3">
    <source>
        <dbReference type="Google" id="ProtNLM"/>
    </source>
</evidence>
<organism evidence="1 2">
    <name type="scientific">Desulfocucumis palustris</name>
    <dbReference type="NCBI Taxonomy" id="1898651"/>
    <lineage>
        <taxon>Bacteria</taxon>
        <taxon>Bacillati</taxon>
        <taxon>Bacillota</taxon>
        <taxon>Clostridia</taxon>
        <taxon>Eubacteriales</taxon>
        <taxon>Desulfocucumaceae</taxon>
        <taxon>Desulfocucumis</taxon>
    </lineage>
</organism>
<dbReference type="EMBL" id="BFAV01000045">
    <property type="protein sequence ID" value="GBF32619.1"/>
    <property type="molecule type" value="Genomic_DNA"/>
</dbReference>
<comment type="caution">
    <text evidence="1">The sequence shown here is derived from an EMBL/GenBank/DDBJ whole genome shotgun (WGS) entry which is preliminary data.</text>
</comment>
<dbReference type="SUPFAM" id="SSF55729">
    <property type="entry name" value="Acyl-CoA N-acyltransferases (Nat)"/>
    <property type="match status" value="1"/>
</dbReference>
<sequence>MEIISITPHSPYCLDFENDDLLSFAWISDFSGCNFTGIVENGVLVCRMAWEMDPHWCQEKGVVGVATLETLHKYRCQGYAKKLVDYIRGSFPEMPLVLEVNSPISFRFWSRYNPVSLGRGRGHASLFKVAPLGHISNAV</sequence>
<dbReference type="OrthoDB" id="9813917at2"/>
<gene>
    <name evidence="1" type="ORF">DCCM_0815</name>
</gene>
<reference evidence="2" key="1">
    <citation type="submission" date="2018-02" db="EMBL/GenBank/DDBJ databases">
        <title>Genome sequence of Desulfocucumis palustris strain NAW-5.</title>
        <authorList>
            <person name="Watanabe M."/>
            <person name="Kojima H."/>
            <person name="Fukui M."/>
        </authorList>
    </citation>
    <scope>NUCLEOTIDE SEQUENCE [LARGE SCALE GENOMIC DNA]</scope>
    <source>
        <strain evidence="2">NAW-5</strain>
    </source>
</reference>